<dbReference type="Proteomes" id="UP001165083">
    <property type="component" value="Unassembled WGS sequence"/>
</dbReference>
<proteinExistence type="predicted"/>
<dbReference type="EMBL" id="BSXW01000384">
    <property type="protein sequence ID" value="GMF20736.1"/>
    <property type="molecule type" value="Genomic_DNA"/>
</dbReference>
<keyword evidence="3" id="KW-1185">Reference proteome</keyword>
<feature type="region of interest" description="Disordered" evidence="1">
    <location>
        <begin position="349"/>
        <end position="369"/>
    </location>
</feature>
<name>A0A9W6TUD9_9STRA</name>
<sequence length="495" mass="57153">MNTSKEIYFAKHKDLLKGKSDAAPTDEQDEEGASKKQMLVSLERHLARLRKPGQQLGSPNQQHFSSVFDAPSSDGIQRGNAAAAITAEPAAATSTDGQLKKMKQRVRLLPISDDDRSAFWETIRGYDRMRAYYHQTVIAGGASTPMGFNMETAFKRMLLEERHQLWVNTHERRLEGNKIRKVQEDENYERRVIEASSEFRAQQRLQKRIREQLICEAQNMQPIVMLGAFTQKMLNLLVLHWSRCRLESHLSRTVRIWKQHRSIKRTNSHAANLLIEWLQKSVAVKSVSFRVFKGLRIFVRRVKRVQGLWRKRQAIRKLKFLIIEKAWNDLETQYVDAAIEEYESKRLEADQHGAQKKSPKAAQNQKTGSRKKKEIWMRFVPESVRAEVIVEFLQKVEKEYTERFRPQEIDFFPQLVQTLRGEHPNRARTYIRAVAARHALCGKVVETLLCYPGAVGDGVAVVEPFDVHLAPVSELIKVGRARSNKRPNSRSPVRA</sequence>
<comment type="caution">
    <text evidence="2">The sequence shown here is derived from an EMBL/GenBank/DDBJ whole genome shotgun (WGS) entry which is preliminary data.</text>
</comment>
<accession>A0A9W6TUD9</accession>
<reference evidence="2" key="1">
    <citation type="submission" date="2023-04" db="EMBL/GenBank/DDBJ databases">
        <title>Phytophthora lilii NBRC 32176.</title>
        <authorList>
            <person name="Ichikawa N."/>
            <person name="Sato H."/>
            <person name="Tonouchi N."/>
        </authorList>
    </citation>
    <scope>NUCLEOTIDE SEQUENCE</scope>
    <source>
        <strain evidence="2">NBRC 32176</strain>
    </source>
</reference>
<dbReference type="AlphaFoldDB" id="A0A9W6TUD9"/>
<evidence type="ECO:0000256" key="1">
    <source>
        <dbReference type="SAM" id="MobiDB-lite"/>
    </source>
</evidence>
<protein>
    <submittedName>
        <fullName evidence="2">Unnamed protein product</fullName>
    </submittedName>
</protein>
<evidence type="ECO:0000313" key="2">
    <source>
        <dbReference type="EMBL" id="GMF20736.1"/>
    </source>
</evidence>
<feature type="region of interest" description="Disordered" evidence="1">
    <location>
        <begin position="13"/>
        <end position="38"/>
    </location>
</feature>
<dbReference type="OrthoDB" id="64753at2759"/>
<gene>
    <name evidence="2" type="ORF">Plil01_000810200</name>
</gene>
<organism evidence="2 3">
    <name type="scientific">Phytophthora lilii</name>
    <dbReference type="NCBI Taxonomy" id="2077276"/>
    <lineage>
        <taxon>Eukaryota</taxon>
        <taxon>Sar</taxon>
        <taxon>Stramenopiles</taxon>
        <taxon>Oomycota</taxon>
        <taxon>Peronosporomycetes</taxon>
        <taxon>Peronosporales</taxon>
        <taxon>Peronosporaceae</taxon>
        <taxon>Phytophthora</taxon>
    </lineage>
</organism>
<evidence type="ECO:0000313" key="3">
    <source>
        <dbReference type="Proteomes" id="UP001165083"/>
    </source>
</evidence>